<keyword evidence="2" id="KW-1185">Reference proteome</keyword>
<dbReference type="GeneTree" id="ENSGT00940000161627"/>
<name>A0A5F7ZDW3_MACMU</name>
<dbReference type="InParanoid" id="A0A5F7ZDW3"/>
<protein>
    <submittedName>
        <fullName evidence="1">Uncharacterized protein</fullName>
    </submittedName>
</protein>
<dbReference type="Proteomes" id="UP000006718">
    <property type="component" value="Chromosome 9"/>
</dbReference>
<organism evidence="1 2">
    <name type="scientific">Macaca mulatta</name>
    <name type="common">Rhesus macaque</name>
    <dbReference type="NCBI Taxonomy" id="9544"/>
    <lineage>
        <taxon>Eukaryota</taxon>
        <taxon>Metazoa</taxon>
        <taxon>Chordata</taxon>
        <taxon>Craniata</taxon>
        <taxon>Vertebrata</taxon>
        <taxon>Euteleostomi</taxon>
        <taxon>Mammalia</taxon>
        <taxon>Eutheria</taxon>
        <taxon>Euarchontoglires</taxon>
        <taxon>Primates</taxon>
        <taxon>Haplorrhini</taxon>
        <taxon>Catarrhini</taxon>
        <taxon>Cercopithecidae</taxon>
        <taxon>Cercopithecinae</taxon>
        <taxon>Macaca</taxon>
    </lineage>
</organism>
<reference evidence="1" key="4">
    <citation type="submission" date="2025-09" db="UniProtKB">
        <authorList>
            <consortium name="Ensembl"/>
        </authorList>
    </citation>
    <scope>IDENTIFICATION</scope>
    <source>
        <strain evidence="1">17573</strain>
    </source>
</reference>
<accession>A0A5F7ZDW3</accession>
<dbReference type="VEuPathDB" id="HostDB:ENSMMUG00000063848"/>
<dbReference type="AlphaFoldDB" id="A0A5F7ZDW3"/>
<reference evidence="1" key="3">
    <citation type="submission" date="2025-08" db="UniProtKB">
        <authorList>
            <consortium name="Ensembl"/>
        </authorList>
    </citation>
    <scope>IDENTIFICATION</scope>
    <source>
        <strain evidence="1">17573</strain>
    </source>
</reference>
<dbReference type="PANTHER" id="PTHR46254">
    <property type="entry name" value="PROTEIN GVQW1-RELATED"/>
    <property type="match status" value="1"/>
</dbReference>
<dbReference type="PRINTS" id="PR02045">
    <property type="entry name" value="F138DOMAIN"/>
</dbReference>
<proteinExistence type="predicted"/>
<sequence>MESCSVAQVGEQWHDLAATSVSWVQAISCLSLLSSWDYRQVSPHLANFRIFSRDRVSPCWSGWSQTSDFVIRLPQAPKVLGLQARATASGLFLSFLVLDKTVFRYIAQTGLKLLGSSDPPSWPPKVLGLQG</sequence>
<evidence type="ECO:0000313" key="2">
    <source>
        <dbReference type="Proteomes" id="UP000006718"/>
    </source>
</evidence>
<reference evidence="2" key="1">
    <citation type="journal article" date="2007" name="Science">
        <title>Evolutionary and biomedical insights from the rhesus macaque genome.</title>
        <authorList>
            <person name="Gibbs R.A."/>
            <person name="Rogers J."/>
            <person name="Katze M.G."/>
            <person name="Bumgarner R."/>
            <person name="Weinstock G.M."/>
            <person name="Mardis E.R."/>
            <person name="Remington K.A."/>
            <person name="Strausberg R.L."/>
            <person name="Venter J.C."/>
            <person name="Wilson R.K."/>
            <person name="Batzer M.A."/>
            <person name="Bustamante C.D."/>
            <person name="Eichler E.E."/>
            <person name="Hahn M.W."/>
            <person name="Hardison R.C."/>
            <person name="Makova K.D."/>
            <person name="Miller W."/>
            <person name="Milosavljevic A."/>
            <person name="Palermo R.E."/>
            <person name="Siepel A."/>
            <person name="Sikela J.M."/>
            <person name="Attaway T."/>
            <person name="Bell S."/>
            <person name="Bernard K.E."/>
            <person name="Buhay C.J."/>
            <person name="Chandrabose M.N."/>
            <person name="Dao M."/>
            <person name="Davis C."/>
            <person name="Delehaunty K.D."/>
            <person name="Ding Y."/>
            <person name="Dinh H.H."/>
            <person name="Dugan-Rocha S."/>
            <person name="Fulton L.A."/>
            <person name="Gabisi R.A."/>
            <person name="Garner T.T."/>
            <person name="Godfrey J."/>
            <person name="Hawes A.C."/>
            <person name="Hernandez J."/>
            <person name="Hines S."/>
            <person name="Holder M."/>
            <person name="Hume J."/>
            <person name="Jhangiani S.N."/>
            <person name="Joshi V."/>
            <person name="Khan Z.M."/>
            <person name="Kirkness E.F."/>
            <person name="Cree A."/>
            <person name="Fowler R.G."/>
            <person name="Lee S."/>
            <person name="Lewis L.R."/>
            <person name="Li Z."/>
            <person name="Liu Y.-S."/>
            <person name="Moore S.M."/>
            <person name="Muzny D."/>
            <person name="Nazareth L.V."/>
            <person name="Ngo D.N."/>
            <person name="Okwuonu G.O."/>
            <person name="Pai G."/>
            <person name="Parker D."/>
            <person name="Paul H.A."/>
            <person name="Pfannkoch C."/>
            <person name="Pohl C.S."/>
            <person name="Rogers Y.-H.C."/>
            <person name="Ruiz S.J."/>
            <person name="Sabo A."/>
            <person name="Santibanez J."/>
            <person name="Schneider B.W."/>
            <person name="Smith S.M."/>
            <person name="Sodergren E."/>
            <person name="Svatek A.F."/>
            <person name="Utterback T.R."/>
            <person name="Vattathil S."/>
            <person name="Warren W."/>
            <person name="White C.S."/>
            <person name="Chinwalla A.T."/>
            <person name="Feng Y."/>
            <person name="Halpern A.L."/>
            <person name="Hillier L.W."/>
            <person name="Huang X."/>
            <person name="Minx P."/>
            <person name="Nelson J.O."/>
            <person name="Pepin K.H."/>
            <person name="Qin X."/>
            <person name="Sutton G.G."/>
            <person name="Venter E."/>
            <person name="Walenz B.P."/>
            <person name="Wallis J.W."/>
            <person name="Worley K.C."/>
            <person name="Yang S.-P."/>
            <person name="Jones S.M."/>
            <person name="Marra M.A."/>
            <person name="Rocchi M."/>
            <person name="Schein J.E."/>
            <person name="Baertsch R."/>
            <person name="Clarke L."/>
            <person name="Csuros M."/>
            <person name="Glasscock J."/>
            <person name="Harris R.A."/>
            <person name="Havlak P."/>
            <person name="Jackson A.R."/>
            <person name="Jiang H."/>
            <person name="Liu Y."/>
            <person name="Messina D.N."/>
            <person name="Shen Y."/>
            <person name="Song H.X.-Z."/>
            <person name="Wylie T."/>
            <person name="Zhang L."/>
            <person name="Birney E."/>
            <person name="Han K."/>
            <person name="Konkel M.K."/>
            <person name="Lee J."/>
            <person name="Smit A.F.A."/>
            <person name="Ullmer B."/>
            <person name="Wang H."/>
            <person name="Xing J."/>
            <person name="Burhans R."/>
            <person name="Cheng Z."/>
            <person name="Karro J.E."/>
            <person name="Ma J."/>
            <person name="Raney B."/>
            <person name="She X."/>
            <person name="Cox M.J."/>
            <person name="Demuth J.P."/>
            <person name="Dumas L.J."/>
            <person name="Han S.-G."/>
            <person name="Hopkins J."/>
            <person name="Karimpour-Fard A."/>
            <person name="Kim Y.H."/>
            <person name="Pollack J.R."/>
            <person name="Vinar T."/>
            <person name="Addo-Quaye C."/>
            <person name="Degenhardt J."/>
            <person name="Denby A."/>
            <person name="Hubisz M.J."/>
            <person name="Indap A."/>
            <person name="Kosiol C."/>
            <person name="Lahn B.T."/>
            <person name="Lawson H.A."/>
            <person name="Marklein A."/>
            <person name="Nielsen R."/>
            <person name="Vallender E.J."/>
            <person name="Clark A.G."/>
            <person name="Ferguson B."/>
            <person name="Hernandez R.D."/>
            <person name="Hirani K."/>
            <person name="Kehrer-Sawatzki H."/>
            <person name="Kolb J."/>
            <person name="Patil S."/>
            <person name="Pu L.-L."/>
            <person name="Ren Y."/>
            <person name="Smith D.G."/>
            <person name="Wheeler D.A."/>
            <person name="Schenck I."/>
            <person name="Ball E.V."/>
            <person name="Chen R."/>
            <person name="Cooper D.N."/>
            <person name="Giardine B."/>
            <person name="Hsu F."/>
            <person name="Kent W.J."/>
            <person name="Lesk A."/>
            <person name="Nelson D.L."/>
            <person name="O'brien W.E."/>
            <person name="Pruefer K."/>
            <person name="Stenson P.D."/>
            <person name="Wallace J.C."/>
            <person name="Ke H."/>
            <person name="Liu X.-M."/>
            <person name="Wang P."/>
            <person name="Xiang A.P."/>
            <person name="Yang F."/>
            <person name="Barber G.P."/>
            <person name="Haussler D."/>
            <person name="Karolchik D."/>
            <person name="Kern A.D."/>
            <person name="Kuhn R.M."/>
            <person name="Smith K.E."/>
            <person name="Zwieg A.S."/>
        </authorList>
    </citation>
    <scope>NUCLEOTIDE SEQUENCE [LARGE SCALE GENOMIC DNA]</scope>
    <source>
        <strain evidence="2">17573</strain>
    </source>
</reference>
<reference evidence="1" key="2">
    <citation type="submission" date="2019-01" db="EMBL/GenBank/DDBJ databases">
        <authorList>
            <person name="Graves T."/>
            <person name="Eichler E.E."/>
            <person name="Wilson R.K."/>
        </authorList>
    </citation>
    <scope>NUCLEOTIDE SEQUENCE [LARGE SCALE GENOMIC DNA]</scope>
    <source>
        <strain evidence="1">17573</strain>
    </source>
</reference>
<dbReference type="PANTHER" id="PTHR46254:SF3">
    <property type="entry name" value="SECRETED PROTEIN"/>
    <property type="match status" value="1"/>
</dbReference>
<dbReference type="Ensembl" id="ENSMMUT00000095862.1">
    <property type="protein sequence ID" value="ENSMMUP00000062797.1"/>
    <property type="gene ID" value="ENSMMUG00000063848.1"/>
</dbReference>
<evidence type="ECO:0000313" key="1">
    <source>
        <dbReference type="Ensembl" id="ENSMMUP00000062797.1"/>
    </source>
</evidence>